<evidence type="ECO:0000313" key="1">
    <source>
        <dbReference type="EMBL" id="RXH87955.1"/>
    </source>
</evidence>
<evidence type="ECO:0008006" key="3">
    <source>
        <dbReference type="Google" id="ProtNLM"/>
    </source>
</evidence>
<proteinExistence type="predicted"/>
<dbReference type="AlphaFoldDB" id="A0A498J009"/>
<dbReference type="Proteomes" id="UP000290289">
    <property type="component" value="Chromosome 10"/>
</dbReference>
<name>A0A498J009_MALDO</name>
<sequence length="71" mass="8093">MTAMTGQGEDRSNFGPIINDLRTRLVVSHVHREGNSATHRLARLGLNCTQEIVWFEESPYLIHDILFEEGL</sequence>
<dbReference type="EMBL" id="RDQH01000336">
    <property type="protein sequence ID" value="RXH87955.1"/>
    <property type="molecule type" value="Genomic_DNA"/>
</dbReference>
<protein>
    <recommendedName>
        <fullName evidence="3">RNase H type-1 domain-containing protein</fullName>
    </recommendedName>
</protein>
<organism evidence="1 2">
    <name type="scientific">Malus domestica</name>
    <name type="common">Apple</name>
    <name type="synonym">Pyrus malus</name>
    <dbReference type="NCBI Taxonomy" id="3750"/>
    <lineage>
        <taxon>Eukaryota</taxon>
        <taxon>Viridiplantae</taxon>
        <taxon>Streptophyta</taxon>
        <taxon>Embryophyta</taxon>
        <taxon>Tracheophyta</taxon>
        <taxon>Spermatophyta</taxon>
        <taxon>Magnoliopsida</taxon>
        <taxon>eudicotyledons</taxon>
        <taxon>Gunneridae</taxon>
        <taxon>Pentapetalae</taxon>
        <taxon>rosids</taxon>
        <taxon>fabids</taxon>
        <taxon>Rosales</taxon>
        <taxon>Rosaceae</taxon>
        <taxon>Amygdaloideae</taxon>
        <taxon>Maleae</taxon>
        <taxon>Malus</taxon>
    </lineage>
</organism>
<evidence type="ECO:0000313" key="2">
    <source>
        <dbReference type="Proteomes" id="UP000290289"/>
    </source>
</evidence>
<reference evidence="1 2" key="1">
    <citation type="submission" date="2018-10" db="EMBL/GenBank/DDBJ databases">
        <title>A high-quality apple genome assembly.</title>
        <authorList>
            <person name="Hu J."/>
        </authorList>
    </citation>
    <scope>NUCLEOTIDE SEQUENCE [LARGE SCALE GENOMIC DNA]</scope>
    <source>
        <strain evidence="2">cv. HFTH1</strain>
        <tissue evidence="1">Young leaf</tissue>
    </source>
</reference>
<comment type="caution">
    <text evidence="1">The sequence shown here is derived from an EMBL/GenBank/DDBJ whole genome shotgun (WGS) entry which is preliminary data.</text>
</comment>
<accession>A0A498J009</accession>
<gene>
    <name evidence="1" type="ORF">DVH24_037600</name>
</gene>
<keyword evidence="2" id="KW-1185">Reference proteome</keyword>